<keyword evidence="2" id="KW-1185">Reference proteome</keyword>
<accession>A0A5B7FSH9</accession>
<reference evidence="1 2" key="1">
    <citation type="submission" date="2019-05" db="EMBL/GenBank/DDBJ databases">
        <title>Another draft genome of Portunus trituberculatus and its Hox gene families provides insights of decapod evolution.</title>
        <authorList>
            <person name="Jeong J.-H."/>
            <person name="Song I."/>
            <person name="Kim S."/>
            <person name="Choi T."/>
            <person name="Kim D."/>
            <person name="Ryu S."/>
            <person name="Kim W."/>
        </authorList>
    </citation>
    <scope>NUCLEOTIDE SEQUENCE [LARGE SCALE GENOMIC DNA]</scope>
    <source>
        <tissue evidence="1">Muscle</tissue>
    </source>
</reference>
<name>A0A5B7FSH9_PORTR</name>
<protein>
    <submittedName>
        <fullName evidence="1">Uncharacterized protein</fullName>
    </submittedName>
</protein>
<evidence type="ECO:0000313" key="2">
    <source>
        <dbReference type="Proteomes" id="UP000324222"/>
    </source>
</evidence>
<gene>
    <name evidence="1" type="ORF">E2C01_041997</name>
</gene>
<dbReference type="Proteomes" id="UP000324222">
    <property type="component" value="Unassembled WGS sequence"/>
</dbReference>
<sequence length="74" mass="8198">MQPQGDTSHLHPSHSGRAPSSFIVHLCVVVATSPSLMPNVYHGFLLHLQLAVICPREPSQQPTCLTVWTCWHSQ</sequence>
<dbReference type="EMBL" id="VSRR010008172">
    <property type="protein sequence ID" value="MPC48229.1"/>
    <property type="molecule type" value="Genomic_DNA"/>
</dbReference>
<comment type="caution">
    <text evidence="1">The sequence shown here is derived from an EMBL/GenBank/DDBJ whole genome shotgun (WGS) entry which is preliminary data.</text>
</comment>
<proteinExistence type="predicted"/>
<organism evidence="1 2">
    <name type="scientific">Portunus trituberculatus</name>
    <name type="common">Swimming crab</name>
    <name type="synonym">Neptunus trituberculatus</name>
    <dbReference type="NCBI Taxonomy" id="210409"/>
    <lineage>
        <taxon>Eukaryota</taxon>
        <taxon>Metazoa</taxon>
        <taxon>Ecdysozoa</taxon>
        <taxon>Arthropoda</taxon>
        <taxon>Crustacea</taxon>
        <taxon>Multicrustacea</taxon>
        <taxon>Malacostraca</taxon>
        <taxon>Eumalacostraca</taxon>
        <taxon>Eucarida</taxon>
        <taxon>Decapoda</taxon>
        <taxon>Pleocyemata</taxon>
        <taxon>Brachyura</taxon>
        <taxon>Eubrachyura</taxon>
        <taxon>Portunoidea</taxon>
        <taxon>Portunidae</taxon>
        <taxon>Portuninae</taxon>
        <taxon>Portunus</taxon>
    </lineage>
</organism>
<dbReference type="AlphaFoldDB" id="A0A5B7FSH9"/>
<evidence type="ECO:0000313" key="1">
    <source>
        <dbReference type="EMBL" id="MPC48229.1"/>
    </source>
</evidence>